<dbReference type="GO" id="GO:0016740">
    <property type="term" value="F:transferase activity"/>
    <property type="evidence" value="ECO:0007669"/>
    <property type="project" value="UniProtKB-KW"/>
</dbReference>
<dbReference type="KEGG" id="tpla:ElP_31850"/>
<sequence length="439" mass="46028">MELFAPPEETIVGVSAESRSGRRSCRDVLEACLGRIDAREAEVRAWVVIDLEGARRQADRIDADRRAGRTLGPIAGIPVGIKDIIDVLGLPTAFGVPEAPGRAADDDAPIVAELRRRGAVILGKTVSTPYAWVDTPPTRNPWNLDRTPGGSSSGSAAAVACGMCLGALGSQTGGSITRPASYCGVSGFKPTFGSRSLSGVLPLAPSLDHPGPIARTVGDLALLADVRPGGTATPPTIGRLRGFFEDHATPAMRSAMDRVLATLAEAGAIVVEVPLPDDFEDFAGHHYHLMAAEAAAFHRIDRGRHPERFPPRITRLIDDGLGLKAVDYLAARRHRDRLREELLDRLPGVDAFATPAAPAAAPGPETTGDPRFNSPWSLAGFPTVALPIALDPDGLPLGLQLVGRPGPGGEAGLFGVGIWCESAVRRAAGAPELPPPGWP</sequence>
<organism evidence="3 4">
    <name type="scientific">Tautonia plasticadhaerens</name>
    <dbReference type="NCBI Taxonomy" id="2527974"/>
    <lineage>
        <taxon>Bacteria</taxon>
        <taxon>Pseudomonadati</taxon>
        <taxon>Planctomycetota</taxon>
        <taxon>Planctomycetia</taxon>
        <taxon>Isosphaerales</taxon>
        <taxon>Isosphaeraceae</taxon>
        <taxon>Tautonia</taxon>
    </lineage>
</organism>
<feature type="compositionally biased region" description="Low complexity" evidence="1">
    <location>
        <begin position="354"/>
        <end position="364"/>
    </location>
</feature>
<feature type="region of interest" description="Disordered" evidence="1">
    <location>
        <begin position="354"/>
        <end position="374"/>
    </location>
</feature>
<dbReference type="PANTHER" id="PTHR11895:SF176">
    <property type="entry name" value="AMIDASE AMID-RELATED"/>
    <property type="match status" value="1"/>
</dbReference>
<keyword evidence="4" id="KW-1185">Reference proteome</keyword>
<reference evidence="3 4" key="1">
    <citation type="submission" date="2019-02" db="EMBL/GenBank/DDBJ databases">
        <title>Deep-cultivation of Planctomycetes and their phenomic and genomic characterization uncovers novel biology.</title>
        <authorList>
            <person name="Wiegand S."/>
            <person name="Jogler M."/>
            <person name="Boedeker C."/>
            <person name="Pinto D."/>
            <person name="Vollmers J."/>
            <person name="Rivas-Marin E."/>
            <person name="Kohn T."/>
            <person name="Peeters S.H."/>
            <person name="Heuer A."/>
            <person name="Rast P."/>
            <person name="Oberbeckmann S."/>
            <person name="Bunk B."/>
            <person name="Jeske O."/>
            <person name="Meyerdierks A."/>
            <person name="Storesund J.E."/>
            <person name="Kallscheuer N."/>
            <person name="Luecker S."/>
            <person name="Lage O.M."/>
            <person name="Pohl T."/>
            <person name="Merkel B.J."/>
            <person name="Hornburger P."/>
            <person name="Mueller R.-W."/>
            <person name="Bruemmer F."/>
            <person name="Labrenz M."/>
            <person name="Spormann A.M."/>
            <person name="Op den Camp H."/>
            <person name="Overmann J."/>
            <person name="Amann R."/>
            <person name="Jetten M.S.M."/>
            <person name="Mascher T."/>
            <person name="Medema M.H."/>
            <person name="Devos D.P."/>
            <person name="Kaster A.-K."/>
            <person name="Ovreas L."/>
            <person name="Rohde M."/>
            <person name="Galperin M.Y."/>
            <person name="Jogler C."/>
        </authorList>
    </citation>
    <scope>NUCLEOTIDE SEQUENCE [LARGE SCALE GENOMIC DNA]</scope>
    <source>
        <strain evidence="3 4">ElP</strain>
    </source>
</reference>
<dbReference type="PANTHER" id="PTHR11895">
    <property type="entry name" value="TRANSAMIDASE"/>
    <property type="match status" value="1"/>
</dbReference>
<dbReference type="Pfam" id="PF01425">
    <property type="entry name" value="Amidase"/>
    <property type="match status" value="2"/>
</dbReference>
<dbReference type="AlphaFoldDB" id="A0A518H366"/>
<dbReference type="EC" id="6.3.5.-" evidence="3"/>
<dbReference type="OrthoDB" id="9811471at2"/>
<evidence type="ECO:0000259" key="2">
    <source>
        <dbReference type="Pfam" id="PF01425"/>
    </source>
</evidence>
<dbReference type="InterPro" id="IPR000120">
    <property type="entry name" value="Amidase"/>
</dbReference>
<gene>
    <name evidence="3" type="primary">gatA_3</name>
    <name evidence="3" type="ORF">ElP_31850</name>
</gene>
<dbReference type="EMBL" id="CP036426">
    <property type="protein sequence ID" value="QDV35282.1"/>
    <property type="molecule type" value="Genomic_DNA"/>
</dbReference>
<dbReference type="Proteomes" id="UP000317835">
    <property type="component" value="Chromosome"/>
</dbReference>
<dbReference type="RefSeq" id="WP_145270782.1">
    <property type="nucleotide sequence ID" value="NZ_CP036426.1"/>
</dbReference>
<proteinExistence type="predicted"/>
<keyword evidence="3" id="KW-0808">Transferase</keyword>
<name>A0A518H366_9BACT</name>
<dbReference type="SUPFAM" id="SSF75304">
    <property type="entry name" value="Amidase signature (AS) enzymes"/>
    <property type="match status" value="1"/>
</dbReference>
<evidence type="ECO:0000313" key="3">
    <source>
        <dbReference type="EMBL" id="QDV35282.1"/>
    </source>
</evidence>
<dbReference type="GO" id="GO:0016874">
    <property type="term" value="F:ligase activity"/>
    <property type="evidence" value="ECO:0007669"/>
    <property type="project" value="UniProtKB-KW"/>
</dbReference>
<keyword evidence="3" id="KW-0436">Ligase</keyword>
<dbReference type="InterPro" id="IPR036928">
    <property type="entry name" value="AS_sf"/>
</dbReference>
<evidence type="ECO:0000256" key="1">
    <source>
        <dbReference type="SAM" id="MobiDB-lite"/>
    </source>
</evidence>
<feature type="domain" description="Amidase" evidence="2">
    <location>
        <begin position="27"/>
        <end position="226"/>
    </location>
</feature>
<feature type="domain" description="Amidase" evidence="2">
    <location>
        <begin position="234"/>
        <end position="406"/>
    </location>
</feature>
<protein>
    <submittedName>
        <fullName evidence="3">Glutamyl-tRNA(Gln) amidotransferase subunit A</fullName>
        <ecNumber evidence="3">6.3.5.-</ecNumber>
    </submittedName>
</protein>
<evidence type="ECO:0000313" key="4">
    <source>
        <dbReference type="Proteomes" id="UP000317835"/>
    </source>
</evidence>
<dbReference type="InterPro" id="IPR023631">
    <property type="entry name" value="Amidase_dom"/>
</dbReference>
<dbReference type="Gene3D" id="3.90.1300.10">
    <property type="entry name" value="Amidase signature (AS) domain"/>
    <property type="match status" value="1"/>
</dbReference>
<accession>A0A518H366</accession>